<organism evidence="3 4">
    <name type="scientific">Haloferula helveola</name>
    <dbReference type="NCBI Taxonomy" id="490095"/>
    <lineage>
        <taxon>Bacteria</taxon>
        <taxon>Pseudomonadati</taxon>
        <taxon>Verrucomicrobiota</taxon>
        <taxon>Verrucomicrobiia</taxon>
        <taxon>Verrucomicrobiales</taxon>
        <taxon>Verrucomicrobiaceae</taxon>
        <taxon>Haloferula</taxon>
    </lineage>
</organism>
<evidence type="ECO:0000256" key="1">
    <source>
        <dbReference type="SAM" id="Coils"/>
    </source>
</evidence>
<keyword evidence="2" id="KW-0732">Signal</keyword>
<dbReference type="RefSeq" id="WP_338684859.1">
    <property type="nucleotide sequence ID" value="NZ_AP024702.1"/>
</dbReference>
<dbReference type="Pfam" id="PF11932">
    <property type="entry name" value="DUF3450"/>
    <property type="match status" value="1"/>
</dbReference>
<evidence type="ECO:0000313" key="4">
    <source>
        <dbReference type="Proteomes" id="UP001374893"/>
    </source>
</evidence>
<feature type="chain" id="PRO_5047202714" description="DUF3450 domain-containing protein" evidence="2">
    <location>
        <begin position="18"/>
        <end position="248"/>
    </location>
</feature>
<dbReference type="InterPro" id="IPR016866">
    <property type="entry name" value="UCP028069"/>
</dbReference>
<evidence type="ECO:0000313" key="3">
    <source>
        <dbReference type="EMBL" id="BCX48569.1"/>
    </source>
</evidence>
<proteinExistence type="predicted"/>
<keyword evidence="1" id="KW-0175">Coiled coil</keyword>
<protein>
    <recommendedName>
        <fullName evidence="5">DUF3450 domain-containing protein</fullName>
    </recommendedName>
</protein>
<sequence length="248" mass="27501">MRLIPSMLLALAATLSAQEKAPDAEVAKLRETIAKIVDMKAQASAEKSDWEVRKASMADLLELQRRELELLDEELEKSGQSAEGYDAKKQEAEAEIAKLRDARRAAVEAVSRTRPRVLALVKALPAPLFKEIETETYALEAWASGDEARDGLQAILGILSKAEQFNRRITRAKEVRKGQEVEVLYLGLARAYYTDRNGNAGTGEPAAGGWTWTSRPELAGEVIKALDELDRKRPPELVRLPVQILEVK</sequence>
<accession>A0ABM7RAT4</accession>
<feature type="signal peptide" evidence="2">
    <location>
        <begin position="1"/>
        <end position="17"/>
    </location>
</feature>
<gene>
    <name evidence="3" type="ORF">HAHE_24770</name>
</gene>
<evidence type="ECO:0008006" key="5">
    <source>
        <dbReference type="Google" id="ProtNLM"/>
    </source>
</evidence>
<dbReference type="Proteomes" id="UP001374893">
    <property type="component" value="Chromosome"/>
</dbReference>
<evidence type="ECO:0000256" key="2">
    <source>
        <dbReference type="SAM" id="SignalP"/>
    </source>
</evidence>
<feature type="coiled-coil region" evidence="1">
    <location>
        <begin position="54"/>
        <end position="109"/>
    </location>
</feature>
<name>A0ABM7RAT4_9BACT</name>
<reference evidence="3 4" key="1">
    <citation type="submission" date="2021-06" db="EMBL/GenBank/DDBJ databases">
        <title>Complete genome of Haloferula helveola possessing various polysaccharide degrading enzymes.</title>
        <authorList>
            <person name="Takami H."/>
            <person name="Huang C."/>
            <person name="Hamasaki K."/>
        </authorList>
    </citation>
    <scope>NUCLEOTIDE SEQUENCE [LARGE SCALE GENOMIC DNA]</scope>
    <source>
        <strain evidence="3 4">CN-1</strain>
    </source>
</reference>
<dbReference type="EMBL" id="AP024702">
    <property type="protein sequence ID" value="BCX48569.1"/>
    <property type="molecule type" value="Genomic_DNA"/>
</dbReference>
<keyword evidence="4" id="KW-1185">Reference proteome</keyword>